<dbReference type="InterPro" id="IPR001650">
    <property type="entry name" value="Helicase_C-like"/>
</dbReference>
<dbReference type="STRING" id="400682.A0A1X7UNF1"/>
<evidence type="ECO:0000259" key="2">
    <source>
        <dbReference type="Pfam" id="PF04851"/>
    </source>
</evidence>
<name>A0A1X7UNF1_AMPQE</name>
<dbReference type="OrthoDB" id="16911at2759"/>
<reference evidence="3" key="1">
    <citation type="submission" date="2017-05" db="UniProtKB">
        <authorList>
            <consortium name="EnsemblMetazoa"/>
        </authorList>
    </citation>
    <scope>IDENTIFICATION</scope>
</reference>
<dbReference type="InParanoid" id="A0A1X7UNF1"/>
<proteinExistence type="predicted"/>
<dbReference type="GO" id="GO:0005524">
    <property type="term" value="F:ATP binding"/>
    <property type="evidence" value="ECO:0007669"/>
    <property type="project" value="InterPro"/>
</dbReference>
<evidence type="ECO:0000259" key="1">
    <source>
        <dbReference type="Pfam" id="PF00271"/>
    </source>
</evidence>
<feature type="domain" description="Helicase C-terminal" evidence="1">
    <location>
        <begin position="165"/>
        <end position="266"/>
    </location>
</feature>
<organism evidence="3">
    <name type="scientific">Amphimedon queenslandica</name>
    <name type="common">Sponge</name>
    <dbReference type="NCBI Taxonomy" id="400682"/>
    <lineage>
        <taxon>Eukaryota</taxon>
        <taxon>Metazoa</taxon>
        <taxon>Porifera</taxon>
        <taxon>Demospongiae</taxon>
        <taxon>Heteroscleromorpha</taxon>
        <taxon>Haplosclerida</taxon>
        <taxon>Niphatidae</taxon>
        <taxon>Amphimedon</taxon>
    </lineage>
</organism>
<dbReference type="GO" id="GO:0005829">
    <property type="term" value="C:cytosol"/>
    <property type="evidence" value="ECO:0007669"/>
    <property type="project" value="TreeGrafter"/>
</dbReference>
<dbReference type="Gene3D" id="3.40.50.300">
    <property type="entry name" value="P-loop containing nucleotide triphosphate hydrolases"/>
    <property type="match status" value="2"/>
</dbReference>
<dbReference type="AlphaFoldDB" id="A0A1X7UNF1"/>
<dbReference type="GO" id="GO:0016787">
    <property type="term" value="F:hydrolase activity"/>
    <property type="evidence" value="ECO:0007669"/>
    <property type="project" value="InterPro"/>
</dbReference>
<dbReference type="InterPro" id="IPR006935">
    <property type="entry name" value="Helicase/UvrB_N"/>
</dbReference>
<dbReference type="EnsemblMetazoa" id="Aqu2.1.29520_001">
    <property type="protein sequence ID" value="Aqu2.1.29520_001"/>
    <property type="gene ID" value="Aqu2.1.29520"/>
</dbReference>
<dbReference type="PANTHER" id="PTHR47396">
    <property type="entry name" value="TYPE I RESTRICTION ENZYME ECOKI R PROTEIN"/>
    <property type="match status" value="1"/>
</dbReference>
<dbReference type="Pfam" id="PF04851">
    <property type="entry name" value="ResIII"/>
    <property type="match status" value="1"/>
</dbReference>
<dbReference type="GO" id="GO:0003677">
    <property type="term" value="F:DNA binding"/>
    <property type="evidence" value="ECO:0007669"/>
    <property type="project" value="InterPro"/>
</dbReference>
<dbReference type="SUPFAM" id="SSF52540">
    <property type="entry name" value="P-loop containing nucleoside triphosphate hydrolases"/>
    <property type="match status" value="1"/>
</dbReference>
<dbReference type="InterPro" id="IPR050742">
    <property type="entry name" value="Helicase_Restrict-Modif_Enz"/>
</dbReference>
<protein>
    <submittedName>
        <fullName evidence="3">Uncharacterized protein</fullName>
    </submittedName>
</protein>
<accession>A0A1X7UNF1</accession>
<evidence type="ECO:0000313" key="3">
    <source>
        <dbReference type="EnsemblMetazoa" id="Aqu2.1.29520_001"/>
    </source>
</evidence>
<feature type="domain" description="Helicase/UvrB N-terminal" evidence="2">
    <location>
        <begin position="20"/>
        <end position="86"/>
    </location>
</feature>
<sequence>MFLVKRGIAKKDEARDYRPHAQKITTTNRILDAKDDDLLIVTAHQIGSKSRVGIEDIPRDDYDLVIVDEAHHYPAKTWKTIVDHFSGTKPVARGIIRNNEFIEVPNDRTVNRNKSLRAKDSENLGMVDDVASVRKNDEDTKSNEDVAREIVHFLEQHDKDDPTVKHQAMVLTQTIDAGGTNSAEDFCECYNAVVPKDYRCEKYVGGKKINNSILSDFGEGKIRTLVVIDKLREGYDNKAVSVVAIVRNVAIESRVLFAQFVGRAIRKIRPDDPVTAIIIAHKRHDQRPNYDQFDHVTDVIVPADEEN</sequence>
<dbReference type="Pfam" id="PF00271">
    <property type="entry name" value="Helicase_C"/>
    <property type="match status" value="1"/>
</dbReference>
<dbReference type="InterPro" id="IPR027417">
    <property type="entry name" value="P-loop_NTPase"/>
</dbReference>
<dbReference type="PANTHER" id="PTHR47396:SF1">
    <property type="entry name" value="ATP-DEPENDENT HELICASE IRC3-RELATED"/>
    <property type="match status" value="1"/>
</dbReference>